<proteinExistence type="predicted"/>
<sequence length="249" mass="26857">MAKNGVLILLLSCIAALPARAEGEMVTGLFTGARAPLFTQGSGALIAPPAMTAVSTGPSLFAGRASGGLFAPVLPRTQDLRAEPFAAPDQGSDVDRIRHLIGLAESRRYGYDAVQHGAKRPPQKLPTDMTLGEVFAWIKATPGQPHAIGRYQFIPKTLARVVTELDLGPKVRFSPAVQDRLADVLLREAGLEAFRARTLSRHGFMNNLAKIWAGLPTSSGKSHYHGYAGNRATITWEQFDREMAKITET</sequence>
<organism evidence="2 3">
    <name type="scientific">Celeribacter arenosi</name>
    <dbReference type="NCBI Taxonomy" id="792649"/>
    <lineage>
        <taxon>Bacteria</taxon>
        <taxon>Pseudomonadati</taxon>
        <taxon>Pseudomonadota</taxon>
        <taxon>Alphaproteobacteria</taxon>
        <taxon>Rhodobacterales</taxon>
        <taxon>Roseobacteraceae</taxon>
        <taxon>Celeribacter</taxon>
    </lineage>
</organism>
<dbReference type="Gene3D" id="1.10.530.10">
    <property type="match status" value="1"/>
</dbReference>
<dbReference type="EMBL" id="BAABDF010000003">
    <property type="protein sequence ID" value="GAA3860370.1"/>
    <property type="molecule type" value="Genomic_DNA"/>
</dbReference>
<dbReference type="InterPro" id="IPR023346">
    <property type="entry name" value="Lysozyme-like_dom_sf"/>
</dbReference>
<dbReference type="RefSeq" id="WP_344844036.1">
    <property type="nucleotide sequence ID" value="NZ_BAABDF010000003.1"/>
</dbReference>
<feature type="signal peptide" evidence="1">
    <location>
        <begin position="1"/>
        <end position="21"/>
    </location>
</feature>
<evidence type="ECO:0000256" key="1">
    <source>
        <dbReference type="SAM" id="SignalP"/>
    </source>
</evidence>
<keyword evidence="1" id="KW-0732">Signal</keyword>
<feature type="chain" id="PRO_5046968444" evidence="1">
    <location>
        <begin position="22"/>
        <end position="249"/>
    </location>
</feature>
<protein>
    <submittedName>
        <fullName evidence="2">Uncharacterized protein</fullName>
    </submittedName>
</protein>
<gene>
    <name evidence="2" type="ORF">GCM10022404_09040</name>
</gene>
<comment type="caution">
    <text evidence="2">The sequence shown here is derived from an EMBL/GenBank/DDBJ whole genome shotgun (WGS) entry which is preliminary data.</text>
</comment>
<reference evidence="3" key="1">
    <citation type="journal article" date="2019" name="Int. J. Syst. Evol. Microbiol.">
        <title>The Global Catalogue of Microorganisms (GCM) 10K type strain sequencing project: providing services to taxonomists for standard genome sequencing and annotation.</title>
        <authorList>
            <consortium name="The Broad Institute Genomics Platform"/>
            <consortium name="The Broad Institute Genome Sequencing Center for Infectious Disease"/>
            <person name="Wu L."/>
            <person name="Ma J."/>
        </authorList>
    </citation>
    <scope>NUCLEOTIDE SEQUENCE [LARGE SCALE GENOMIC DNA]</scope>
    <source>
        <strain evidence="3">JCM 17190</strain>
    </source>
</reference>
<keyword evidence="3" id="KW-1185">Reference proteome</keyword>
<evidence type="ECO:0000313" key="3">
    <source>
        <dbReference type="Proteomes" id="UP001399917"/>
    </source>
</evidence>
<accession>A0ABP7K0U8</accession>
<dbReference type="SUPFAM" id="SSF53955">
    <property type="entry name" value="Lysozyme-like"/>
    <property type="match status" value="1"/>
</dbReference>
<name>A0ABP7K0U8_9RHOB</name>
<dbReference type="Proteomes" id="UP001399917">
    <property type="component" value="Unassembled WGS sequence"/>
</dbReference>
<evidence type="ECO:0000313" key="2">
    <source>
        <dbReference type="EMBL" id="GAA3860370.1"/>
    </source>
</evidence>